<evidence type="ECO:0000256" key="3">
    <source>
        <dbReference type="ARBA" id="ARBA00022692"/>
    </source>
</evidence>
<feature type="transmembrane region" description="Helical" evidence="8">
    <location>
        <begin position="334"/>
        <end position="359"/>
    </location>
</feature>
<dbReference type="Pfam" id="PF07787">
    <property type="entry name" value="TMEM43"/>
    <property type="match status" value="1"/>
</dbReference>
<evidence type="ECO:0000256" key="8">
    <source>
        <dbReference type="SAM" id="Phobius"/>
    </source>
</evidence>
<evidence type="ECO:0000313" key="9">
    <source>
        <dbReference type="EMBL" id="KMO37441.1"/>
    </source>
</evidence>
<proteinExistence type="predicted"/>
<evidence type="ECO:0000256" key="5">
    <source>
        <dbReference type="ARBA" id="ARBA00022989"/>
    </source>
</evidence>
<name>A0A0J6VEE1_9HYPH</name>
<reference evidence="9 10" key="1">
    <citation type="submission" date="2015-03" db="EMBL/GenBank/DDBJ databases">
        <title>Genome sequencing of Methylobacterium variabile DSM 16961.</title>
        <authorList>
            <person name="Chaudhry V."/>
            <person name="Patil P.B."/>
        </authorList>
    </citation>
    <scope>NUCLEOTIDE SEQUENCE [LARGE SCALE GENOMIC DNA]</scope>
    <source>
        <strain evidence="9 10">DSM 16961</strain>
    </source>
</reference>
<keyword evidence="6 8" id="KW-0472">Membrane</keyword>
<dbReference type="PANTHER" id="PTHR13416:SF2">
    <property type="entry name" value="TRANSMEMBRANE PROTEIN 43"/>
    <property type="match status" value="1"/>
</dbReference>
<dbReference type="RefSeq" id="WP_048444715.1">
    <property type="nucleotide sequence ID" value="NZ_LABY01000084.1"/>
</dbReference>
<organism evidence="9 10">
    <name type="scientific">Methylobacterium variabile</name>
    <dbReference type="NCBI Taxonomy" id="298794"/>
    <lineage>
        <taxon>Bacteria</taxon>
        <taxon>Pseudomonadati</taxon>
        <taxon>Pseudomonadota</taxon>
        <taxon>Alphaproteobacteria</taxon>
        <taxon>Hyphomicrobiales</taxon>
        <taxon>Methylobacteriaceae</taxon>
        <taxon>Methylobacterium</taxon>
    </lineage>
</organism>
<dbReference type="PATRIC" id="fig|298794.3.peg.7466"/>
<evidence type="ECO:0000256" key="7">
    <source>
        <dbReference type="SAM" id="MobiDB-lite"/>
    </source>
</evidence>
<feature type="region of interest" description="Disordered" evidence="7">
    <location>
        <begin position="85"/>
        <end position="106"/>
    </location>
</feature>
<feature type="transmembrane region" description="Helical" evidence="8">
    <location>
        <begin position="366"/>
        <end position="385"/>
    </location>
</feature>
<gene>
    <name evidence="9" type="ORF">VQ02_13520</name>
</gene>
<keyword evidence="4" id="KW-0256">Endoplasmic reticulum</keyword>
<evidence type="ECO:0000256" key="6">
    <source>
        <dbReference type="ARBA" id="ARBA00023136"/>
    </source>
</evidence>
<feature type="transmembrane region" description="Helical" evidence="8">
    <location>
        <begin position="301"/>
        <end position="322"/>
    </location>
</feature>
<comment type="caution">
    <text evidence="9">The sequence shown here is derived from an EMBL/GenBank/DDBJ whole genome shotgun (WGS) entry which is preliminary data.</text>
</comment>
<keyword evidence="3 8" id="KW-0812">Transmembrane</keyword>
<keyword evidence="5 8" id="KW-1133">Transmembrane helix</keyword>
<dbReference type="EMBL" id="LABY01000084">
    <property type="protein sequence ID" value="KMO37441.1"/>
    <property type="molecule type" value="Genomic_DNA"/>
</dbReference>
<dbReference type="Proteomes" id="UP000035955">
    <property type="component" value="Unassembled WGS sequence"/>
</dbReference>
<dbReference type="AlphaFoldDB" id="A0A0J6VEE1"/>
<dbReference type="GO" id="GO:0006629">
    <property type="term" value="P:lipid metabolic process"/>
    <property type="evidence" value="ECO:0007669"/>
    <property type="project" value="TreeGrafter"/>
</dbReference>
<evidence type="ECO:0000256" key="1">
    <source>
        <dbReference type="ARBA" id="ARBA00004127"/>
    </source>
</evidence>
<dbReference type="InterPro" id="IPR012430">
    <property type="entry name" value="TMEM43_fam"/>
</dbReference>
<evidence type="ECO:0000313" key="10">
    <source>
        <dbReference type="Proteomes" id="UP000035955"/>
    </source>
</evidence>
<evidence type="ECO:0000256" key="2">
    <source>
        <dbReference type="ARBA" id="ARBA00004586"/>
    </source>
</evidence>
<evidence type="ECO:0000256" key="4">
    <source>
        <dbReference type="ARBA" id="ARBA00022824"/>
    </source>
</evidence>
<dbReference type="PANTHER" id="PTHR13416">
    <property type="match status" value="1"/>
</dbReference>
<accession>A0A0J6VEE1</accession>
<dbReference type="GO" id="GO:0012505">
    <property type="term" value="C:endomembrane system"/>
    <property type="evidence" value="ECO:0007669"/>
    <property type="project" value="UniProtKB-SubCell"/>
</dbReference>
<sequence length="394" mass="40645">MDQGPGRNDGAIPLPAPEPDEADHAVAAPQGLAERLSGSIGSLVAGLLLVPLACLGLMWNEGHAVRVARSLAEAGALVRTVPTDRRDPALDGMPVHLTGPATSATGAADTEVGLRSRGLALARKVEMYQWRESEQGSGSERRFVYRREWSEQPIESARFRVAGHDNPPFLLRSRSFGAADARVDAVPVGAAATERLPAQAVLPPDEAGAGALRQALGRPVRLSAGAYHVGAGPEAPRVGDLRVTYTQAPEGPASFLGRQEAGGLAPYRAAGGAEVLLAALGTHPAEALVARGQADNRLRTWLLRGLGLLFLFLGFSGLFAPVNVLARLVPLLGPLLSGVTAVVALAATALVGPAVIGAAWIAHRPLVAAAIAAGAVLSAALLLGLHRRPRAVPA</sequence>
<feature type="transmembrane region" description="Helical" evidence="8">
    <location>
        <begin position="40"/>
        <end position="59"/>
    </location>
</feature>
<feature type="region of interest" description="Disordered" evidence="7">
    <location>
        <begin position="1"/>
        <end position="23"/>
    </location>
</feature>
<dbReference type="GO" id="GO:0071763">
    <property type="term" value="P:nuclear membrane organization"/>
    <property type="evidence" value="ECO:0007669"/>
    <property type="project" value="TreeGrafter"/>
</dbReference>
<comment type="subcellular location">
    <subcellularLocation>
        <location evidence="1">Endomembrane system</location>
        <topology evidence="1">Multi-pass membrane protein</topology>
    </subcellularLocation>
    <subcellularLocation>
        <location evidence="2">Endoplasmic reticulum membrane</location>
    </subcellularLocation>
</comment>
<keyword evidence="10" id="KW-1185">Reference proteome</keyword>
<protein>
    <submittedName>
        <fullName evidence="9">Uncharacterized protein</fullName>
    </submittedName>
</protein>